<dbReference type="RefSeq" id="WP_225418850.1">
    <property type="nucleotide sequence ID" value="NZ_JBHSSL010000113.1"/>
</dbReference>
<dbReference type="PANTHER" id="PTHR36433:SF2">
    <property type="entry name" value="YXEA FAMILY PROTEIN"/>
    <property type="match status" value="1"/>
</dbReference>
<gene>
    <name evidence="1" type="ORF">ACFQGP_13545</name>
</gene>
<sequence length="115" mass="13273">MMRKWLYFLVGLVILGAGYGLYQHEFGSQLYYTEITTKGERIVQKADDGSEVVDYRYKLAAYNKAGVKQVLEFTGNKERPLKRHAYLELKVRGKDRVLSWQAVTKVPEKAAQQLN</sequence>
<proteinExistence type="predicted"/>
<dbReference type="Gene3D" id="2.40.50.480">
    <property type="match status" value="1"/>
</dbReference>
<accession>A0ABW1RK92</accession>
<organism evidence="1 2">
    <name type="scientific">Loigolactobacillus jiayinensis</name>
    <dbReference type="NCBI Taxonomy" id="2486016"/>
    <lineage>
        <taxon>Bacteria</taxon>
        <taxon>Bacillati</taxon>
        <taxon>Bacillota</taxon>
        <taxon>Bacilli</taxon>
        <taxon>Lactobacillales</taxon>
        <taxon>Lactobacillaceae</taxon>
        <taxon>Loigolactobacillus</taxon>
    </lineage>
</organism>
<comment type="caution">
    <text evidence="1">The sequence shown here is derived from an EMBL/GenBank/DDBJ whole genome shotgun (WGS) entry which is preliminary data.</text>
</comment>
<dbReference type="InterPro" id="IPR006542">
    <property type="entry name" value="DUF1093"/>
</dbReference>
<evidence type="ECO:0000313" key="2">
    <source>
        <dbReference type="Proteomes" id="UP001596289"/>
    </source>
</evidence>
<keyword evidence="2" id="KW-1185">Reference proteome</keyword>
<evidence type="ECO:0000313" key="1">
    <source>
        <dbReference type="EMBL" id="MFC6171579.1"/>
    </source>
</evidence>
<dbReference type="PANTHER" id="PTHR36433">
    <property type="entry name" value="HYPOTHETICAL CYTOSOLIC PROTEIN"/>
    <property type="match status" value="1"/>
</dbReference>
<dbReference type="Proteomes" id="UP001596289">
    <property type="component" value="Unassembled WGS sequence"/>
</dbReference>
<dbReference type="EMBL" id="JBHSSL010000113">
    <property type="protein sequence ID" value="MFC6171579.1"/>
    <property type="molecule type" value="Genomic_DNA"/>
</dbReference>
<reference evidence="2" key="1">
    <citation type="journal article" date="2019" name="Int. J. Syst. Evol. Microbiol.">
        <title>The Global Catalogue of Microorganisms (GCM) 10K type strain sequencing project: providing services to taxonomists for standard genome sequencing and annotation.</title>
        <authorList>
            <consortium name="The Broad Institute Genomics Platform"/>
            <consortium name="The Broad Institute Genome Sequencing Center for Infectious Disease"/>
            <person name="Wu L."/>
            <person name="Ma J."/>
        </authorList>
    </citation>
    <scope>NUCLEOTIDE SEQUENCE [LARGE SCALE GENOMIC DNA]</scope>
    <source>
        <strain evidence="2">CCM 8904</strain>
    </source>
</reference>
<protein>
    <submittedName>
        <fullName evidence="1">YxeA family protein</fullName>
    </submittedName>
</protein>
<name>A0ABW1RK92_9LACO</name>
<dbReference type="Pfam" id="PF06486">
    <property type="entry name" value="DUF1093"/>
    <property type="match status" value="1"/>
</dbReference>
<dbReference type="SUPFAM" id="SSF159121">
    <property type="entry name" value="BC4932-like"/>
    <property type="match status" value="1"/>
</dbReference>
<dbReference type="InterPro" id="IPR036166">
    <property type="entry name" value="YxeA-like_sf"/>
</dbReference>
<dbReference type="NCBIfam" id="TIGR01655">
    <property type="entry name" value="yxeA_fam"/>
    <property type="match status" value="1"/>
</dbReference>